<protein>
    <submittedName>
        <fullName evidence="3">Uncharacterized protein, isoform B</fullName>
    </submittedName>
</protein>
<organism evidence="3 4">
    <name type="scientific">Drosophila virilis</name>
    <name type="common">Fruit fly</name>
    <dbReference type="NCBI Taxonomy" id="7244"/>
    <lineage>
        <taxon>Eukaryota</taxon>
        <taxon>Metazoa</taxon>
        <taxon>Ecdysozoa</taxon>
        <taxon>Arthropoda</taxon>
        <taxon>Hexapoda</taxon>
        <taxon>Insecta</taxon>
        <taxon>Pterygota</taxon>
        <taxon>Neoptera</taxon>
        <taxon>Endopterygota</taxon>
        <taxon>Diptera</taxon>
        <taxon>Brachycera</taxon>
        <taxon>Muscomorpha</taxon>
        <taxon>Ephydroidea</taxon>
        <taxon>Drosophilidae</taxon>
        <taxon>Drosophila</taxon>
    </lineage>
</organism>
<evidence type="ECO:0000256" key="2">
    <source>
        <dbReference type="SAM" id="MobiDB-lite"/>
    </source>
</evidence>
<evidence type="ECO:0000256" key="1">
    <source>
        <dbReference type="SAM" id="Coils"/>
    </source>
</evidence>
<feature type="region of interest" description="Disordered" evidence="2">
    <location>
        <begin position="1"/>
        <end position="49"/>
    </location>
</feature>
<sequence length="518" mass="59282">MWPKSPRIRRNELLAKQNDDSPRSKKNSPRAPYNVGSVLKKRRPQSYSQRMQKKLQGIESKENVQILKIPKAVLLTPSSSEISLTTSMSRAGVPTYTVQPKLEKTAEAEAQPAALPPYLTLKRQQTAAMLNFRARKSVSQMDFKEARRTGNYQLVAHVPNSNALVPAAQHPEGRKLTIKDDSLTQLLMQDAAQLCGTREGNVRFVVNGDQDVRIASLRIFNTIMLRSWRRRREEVRHLSEQVEDYKRSFVKSRNQLHVYNTLFAVEKRRNDTLNDQLKQSYMDSAKTKLSYNELNILLSQTNQEKQQLAQENAYKTQEIENLQELLQATKKELFQANTLQREQLEQLARVQLECQAAKFDIEELTSQLHSLRSELAEKQEYVEKLRENIARIAEELQLSRTSLVEHKCEKELQISKLMKLSEELEKDIKLKDEQLLTLQNCLAATVGQRIRQCFAQSQAYQHATYRLMHFVAYCMLPGTPPPALPMSSLPCAVKKLRGLFHGGAGGADGAEDSRVIRK</sequence>
<accession>A0A0Q9WYK7</accession>
<dbReference type="Proteomes" id="UP000008792">
    <property type="component" value="Unassembled WGS sequence"/>
</dbReference>
<dbReference type="eggNOG" id="ENOG502T6HY">
    <property type="taxonomic scope" value="Eukaryota"/>
</dbReference>
<dbReference type="AlphaFoldDB" id="A0A0Q9WYK7"/>
<name>A0A0Q9WYK7_DROVI</name>
<feature type="compositionally biased region" description="Basic and acidic residues" evidence="2">
    <location>
        <begin position="9"/>
        <end position="23"/>
    </location>
</feature>
<gene>
    <name evidence="3" type="primary">Dvir\GJ16190</name>
    <name evidence="3" type="ORF">Dvir_GJ16190</name>
</gene>
<dbReference type="PhylomeDB" id="A0A0Q9WYK7"/>
<evidence type="ECO:0000313" key="3">
    <source>
        <dbReference type="EMBL" id="KRF85541.1"/>
    </source>
</evidence>
<keyword evidence="4" id="KW-1185">Reference proteome</keyword>
<keyword evidence="1" id="KW-0175">Coiled coil</keyword>
<dbReference type="SMR" id="A0A0Q9WYK7"/>
<dbReference type="InParanoid" id="A0A0Q9WYK7"/>
<evidence type="ECO:0000313" key="4">
    <source>
        <dbReference type="Proteomes" id="UP000008792"/>
    </source>
</evidence>
<dbReference type="EMBL" id="CH940661">
    <property type="protein sequence ID" value="KRF85541.1"/>
    <property type="molecule type" value="Genomic_DNA"/>
</dbReference>
<dbReference type="OMA" id="NTIMLHA"/>
<reference evidence="3 4" key="1">
    <citation type="journal article" date="2007" name="Nature">
        <title>Evolution of genes and genomes on the Drosophila phylogeny.</title>
        <authorList>
            <consortium name="Drosophila 12 Genomes Consortium"/>
            <person name="Clark A.G."/>
            <person name="Eisen M.B."/>
            <person name="Smith D.R."/>
            <person name="Bergman C.M."/>
            <person name="Oliver B."/>
            <person name="Markow T.A."/>
            <person name="Kaufman T.C."/>
            <person name="Kellis M."/>
            <person name="Gelbart W."/>
            <person name="Iyer V.N."/>
            <person name="Pollard D.A."/>
            <person name="Sackton T.B."/>
            <person name="Larracuente A.M."/>
            <person name="Singh N.D."/>
            <person name="Abad J.P."/>
            <person name="Abt D.N."/>
            <person name="Adryan B."/>
            <person name="Aguade M."/>
            <person name="Akashi H."/>
            <person name="Anderson W.W."/>
            <person name="Aquadro C.F."/>
            <person name="Ardell D.H."/>
            <person name="Arguello R."/>
            <person name="Artieri C.G."/>
            <person name="Barbash D.A."/>
            <person name="Barker D."/>
            <person name="Barsanti P."/>
            <person name="Batterham P."/>
            <person name="Batzoglou S."/>
            <person name="Begun D."/>
            <person name="Bhutkar A."/>
            <person name="Blanco E."/>
            <person name="Bosak S.A."/>
            <person name="Bradley R.K."/>
            <person name="Brand A.D."/>
            <person name="Brent M.R."/>
            <person name="Brooks A.N."/>
            <person name="Brown R.H."/>
            <person name="Butlin R.K."/>
            <person name="Caggese C."/>
            <person name="Calvi B.R."/>
            <person name="Bernardo de Carvalho A."/>
            <person name="Caspi A."/>
            <person name="Castrezana S."/>
            <person name="Celniker S.E."/>
            <person name="Chang J.L."/>
            <person name="Chapple C."/>
            <person name="Chatterji S."/>
            <person name="Chinwalla A."/>
            <person name="Civetta A."/>
            <person name="Clifton S.W."/>
            <person name="Comeron J.M."/>
            <person name="Costello J.C."/>
            <person name="Coyne J.A."/>
            <person name="Daub J."/>
            <person name="David R.G."/>
            <person name="Delcher A.L."/>
            <person name="Delehaunty K."/>
            <person name="Do C.B."/>
            <person name="Ebling H."/>
            <person name="Edwards K."/>
            <person name="Eickbush T."/>
            <person name="Evans J.D."/>
            <person name="Filipski A."/>
            <person name="Findeiss S."/>
            <person name="Freyhult E."/>
            <person name="Fulton L."/>
            <person name="Fulton R."/>
            <person name="Garcia A.C."/>
            <person name="Gardiner A."/>
            <person name="Garfield D.A."/>
            <person name="Garvin B.E."/>
            <person name="Gibson G."/>
            <person name="Gilbert D."/>
            <person name="Gnerre S."/>
            <person name="Godfrey J."/>
            <person name="Good R."/>
            <person name="Gotea V."/>
            <person name="Gravely B."/>
            <person name="Greenberg A.J."/>
            <person name="Griffiths-Jones S."/>
            <person name="Gross S."/>
            <person name="Guigo R."/>
            <person name="Gustafson E.A."/>
            <person name="Haerty W."/>
            <person name="Hahn M.W."/>
            <person name="Halligan D.L."/>
            <person name="Halpern A.L."/>
            <person name="Halter G.M."/>
            <person name="Han M.V."/>
            <person name="Heger A."/>
            <person name="Hillier L."/>
            <person name="Hinrichs A.S."/>
            <person name="Holmes I."/>
            <person name="Hoskins R.A."/>
            <person name="Hubisz M.J."/>
            <person name="Hultmark D."/>
            <person name="Huntley M.A."/>
            <person name="Jaffe D.B."/>
            <person name="Jagadeeshan S."/>
            <person name="Jeck W.R."/>
            <person name="Johnson J."/>
            <person name="Jones C.D."/>
            <person name="Jordan W.C."/>
            <person name="Karpen G.H."/>
            <person name="Kataoka E."/>
            <person name="Keightley P.D."/>
            <person name="Kheradpour P."/>
            <person name="Kirkness E.F."/>
            <person name="Koerich L.B."/>
            <person name="Kristiansen K."/>
            <person name="Kudrna D."/>
            <person name="Kulathinal R.J."/>
            <person name="Kumar S."/>
            <person name="Kwok R."/>
            <person name="Lander E."/>
            <person name="Langley C.H."/>
            <person name="Lapoint R."/>
            <person name="Lazzaro B.P."/>
            <person name="Lee S.J."/>
            <person name="Levesque L."/>
            <person name="Li R."/>
            <person name="Lin C.F."/>
            <person name="Lin M.F."/>
            <person name="Lindblad-Toh K."/>
            <person name="Llopart A."/>
            <person name="Long M."/>
            <person name="Low L."/>
            <person name="Lozovsky E."/>
            <person name="Lu J."/>
            <person name="Luo M."/>
            <person name="Machado C.A."/>
            <person name="Makalowski W."/>
            <person name="Marzo M."/>
            <person name="Matsuda M."/>
            <person name="Matzkin L."/>
            <person name="McAllister B."/>
            <person name="McBride C.S."/>
            <person name="McKernan B."/>
            <person name="McKernan K."/>
            <person name="Mendez-Lago M."/>
            <person name="Minx P."/>
            <person name="Mollenhauer M.U."/>
            <person name="Montooth K."/>
            <person name="Mount S.M."/>
            <person name="Mu X."/>
            <person name="Myers E."/>
            <person name="Negre B."/>
            <person name="Newfeld S."/>
            <person name="Nielsen R."/>
            <person name="Noor M.A."/>
            <person name="O'Grady P."/>
            <person name="Pachter L."/>
            <person name="Papaceit M."/>
            <person name="Parisi M.J."/>
            <person name="Parisi M."/>
            <person name="Parts L."/>
            <person name="Pedersen J.S."/>
            <person name="Pesole G."/>
            <person name="Phillippy A.M."/>
            <person name="Ponting C.P."/>
            <person name="Pop M."/>
            <person name="Porcelli D."/>
            <person name="Powell J.R."/>
            <person name="Prohaska S."/>
            <person name="Pruitt K."/>
            <person name="Puig M."/>
            <person name="Quesneville H."/>
            <person name="Ram K.R."/>
            <person name="Rand D."/>
            <person name="Rasmussen M.D."/>
            <person name="Reed L.K."/>
            <person name="Reenan R."/>
            <person name="Reily A."/>
            <person name="Remington K.A."/>
            <person name="Rieger T.T."/>
            <person name="Ritchie M.G."/>
            <person name="Robin C."/>
            <person name="Rogers Y.H."/>
            <person name="Rohde C."/>
            <person name="Rozas J."/>
            <person name="Rubenfield M.J."/>
            <person name="Ruiz A."/>
            <person name="Russo S."/>
            <person name="Salzberg S.L."/>
            <person name="Sanchez-Gracia A."/>
            <person name="Saranga D.J."/>
            <person name="Sato H."/>
            <person name="Schaeffer S.W."/>
            <person name="Schatz M.C."/>
            <person name="Schlenke T."/>
            <person name="Schwartz R."/>
            <person name="Segarra C."/>
            <person name="Singh R.S."/>
            <person name="Sirot L."/>
            <person name="Sirota M."/>
            <person name="Sisneros N.B."/>
            <person name="Smith C.D."/>
            <person name="Smith T.F."/>
            <person name="Spieth J."/>
            <person name="Stage D.E."/>
            <person name="Stark A."/>
            <person name="Stephan W."/>
            <person name="Strausberg R.L."/>
            <person name="Strempel S."/>
            <person name="Sturgill D."/>
            <person name="Sutton G."/>
            <person name="Sutton G.G."/>
            <person name="Tao W."/>
            <person name="Teichmann S."/>
            <person name="Tobari Y.N."/>
            <person name="Tomimura Y."/>
            <person name="Tsolas J.M."/>
            <person name="Valente V.L."/>
            <person name="Venter E."/>
            <person name="Venter J.C."/>
            <person name="Vicario S."/>
            <person name="Vieira F.G."/>
            <person name="Vilella A.J."/>
            <person name="Villasante A."/>
            <person name="Walenz B."/>
            <person name="Wang J."/>
            <person name="Wasserman M."/>
            <person name="Watts T."/>
            <person name="Wilson D."/>
            <person name="Wilson R.K."/>
            <person name="Wing R.A."/>
            <person name="Wolfner M.F."/>
            <person name="Wong A."/>
            <person name="Wong G.K."/>
            <person name="Wu C.I."/>
            <person name="Wu G."/>
            <person name="Yamamoto D."/>
            <person name="Yang H.P."/>
            <person name="Yang S.P."/>
            <person name="Yorke J.A."/>
            <person name="Yoshida K."/>
            <person name="Zdobnov E."/>
            <person name="Zhang P."/>
            <person name="Zhang Y."/>
            <person name="Zimin A.V."/>
            <person name="Baldwin J."/>
            <person name="Abdouelleil A."/>
            <person name="Abdulkadir J."/>
            <person name="Abebe A."/>
            <person name="Abera B."/>
            <person name="Abreu J."/>
            <person name="Acer S.C."/>
            <person name="Aftuck L."/>
            <person name="Alexander A."/>
            <person name="An P."/>
            <person name="Anderson E."/>
            <person name="Anderson S."/>
            <person name="Arachi H."/>
            <person name="Azer M."/>
            <person name="Bachantsang P."/>
            <person name="Barry A."/>
            <person name="Bayul T."/>
            <person name="Berlin A."/>
            <person name="Bessette D."/>
            <person name="Bloom T."/>
            <person name="Blye J."/>
            <person name="Boguslavskiy L."/>
            <person name="Bonnet C."/>
            <person name="Boukhgalter B."/>
            <person name="Bourzgui I."/>
            <person name="Brown A."/>
            <person name="Cahill P."/>
            <person name="Channer S."/>
            <person name="Cheshatsang Y."/>
            <person name="Chuda L."/>
            <person name="Citroen M."/>
            <person name="Collymore A."/>
            <person name="Cooke P."/>
            <person name="Costello M."/>
            <person name="D'Aco K."/>
            <person name="Daza R."/>
            <person name="De Haan G."/>
            <person name="DeGray S."/>
            <person name="DeMaso C."/>
            <person name="Dhargay N."/>
            <person name="Dooley K."/>
            <person name="Dooley E."/>
            <person name="Doricent M."/>
            <person name="Dorje P."/>
            <person name="Dorjee K."/>
            <person name="Dupes A."/>
            <person name="Elong R."/>
            <person name="Falk J."/>
            <person name="Farina A."/>
            <person name="Faro S."/>
            <person name="Ferguson D."/>
            <person name="Fisher S."/>
            <person name="Foley C.D."/>
            <person name="Franke A."/>
            <person name="Friedrich D."/>
            <person name="Gadbois L."/>
            <person name="Gearin G."/>
            <person name="Gearin C.R."/>
            <person name="Giannoukos G."/>
            <person name="Goode T."/>
            <person name="Graham J."/>
            <person name="Grandbois E."/>
            <person name="Grewal S."/>
            <person name="Gyaltsen K."/>
            <person name="Hafez N."/>
            <person name="Hagos B."/>
            <person name="Hall J."/>
            <person name="Henson C."/>
            <person name="Hollinger A."/>
            <person name="Honan T."/>
            <person name="Huard M.D."/>
            <person name="Hughes L."/>
            <person name="Hurhula B."/>
            <person name="Husby M.E."/>
            <person name="Kamat A."/>
            <person name="Kanga B."/>
            <person name="Kashin S."/>
            <person name="Khazanovich D."/>
            <person name="Kisner P."/>
            <person name="Lance K."/>
            <person name="Lara M."/>
            <person name="Lee W."/>
            <person name="Lennon N."/>
            <person name="Letendre F."/>
            <person name="LeVine R."/>
            <person name="Lipovsky A."/>
            <person name="Liu X."/>
            <person name="Liu J."/>
            <person name="Liu S."/>
            <person name="Lokyitsang T."/>
            <person name="Lokyitsang Y."/>
            <person name="Lubonja R."/>
            <person name="Lui A."/>
            <person name="MacDonald P."/>
            <person name="Magnisalis V."/>
            <person name="Maru K."/>
            <person name="Matthews C."/>
            <person name="McCusker W."/>
            <person name="McDonough S."/>
            <person name="Mehta T."/>
            <person name="Meldrim J."/>
            <person name="Meneus L."/>
            <person name="Mihai O."/>
            <person name="Mihalev A."/>
            <person name="Mihova T."/>
            <person name="Mittelman R."/>
            <person name="Mlenga V."/>
            <person name="Montmayeur A."/>
            <person name="Mulrain L."/>
            <person name="Navidi A."/>
            <person name="Naylor J."/>
            <person name="Negash T."/>
            <person name="Nguyen T."/>
            <person name="Nguyen N."/>
            <person name="Nicol R."/>
            <person name="Norbu C."/>
            <person name="Norbu N."/>
            <person name="Novod N."/>
            <person name="O'Neill B."/>
            <person name="Osman S."/>
            <person name="Markiewicz E."/>
            <person name="Oyono O.L."/>
            <person name="Patti C."/>
            <person name="Phunkhang P."/>
            <person name="Pierre F."/>
            <person name="Priest M."/>
            <person name="Raghuraman S."/>
            <person name="Rege F."/>
            <person name="Reyes R."/>
            <person name="Rise C."/>
            <person name="Rogov P."/>
            <person name="Ross K."/>
            <person name="Ryan E."/>
            <person name="Settipalli S."/>
            <person name="Shea T."/>
            <person name="Sherpa N."/>
            <person name="Shi L."/>
            <person name="Shih D."/>
            <person name="Sparrow T."/>
            <person name="Spaulding J."/>
            <person name="Stalker J."/>
            <person name="Stange-Thomann N."/>
            <person name="Stavropoulos S."/>
            <person name="Stone C."/>
            <person name="Strader C."/>
            <person name="Tesfaye S."/>
            <person name="Thomson T."/>
            <person name="Thoulutsang Y."/>
            <person name="Thoulutsang D."/>
            <person name="Topham K."/>
            <person name="Topping I."/>
            <person name="Tsamla T."/>
            <person name="Vassiliev H."/>
            <person name="Vo A."/>
            <person name="Wangchuk T."/>
            <person name="Wangdi T."/>
            <person name="Weiand M."/>
            <person name="Wilkinson J."/>
            <person name="Wilson A."/>
            <person name="Yadav S."/>
            <person name="Young G."/>
            <person name="Yu Q."/>
            <person name="Zembek L."/>
            <person name="Zhong D."/>
            <person name="Zimmer A."/>
            <person name="Zwirko Z."/>
            <person name="Jaffe D.B."/>
            <person name="Alvarez P."/>
            <person name="Brockman W."/>
            <person name="Butler J."/>
            <person name="Chin C."/>
            <person name="Gnerre S."/>
            <person name="Grabherr M."/>
            <person name="Kleber M."/>
            <person name="Mauceli E."/>
            <person name="MacCallum I."/>
        </authorList>
    </citation>
    <scope>NUCLEOTIDE SEQUENCE [LARGE SCALE GENOMIC DNA]</scope>
    <source>
        <strain evidence="4">Tucson 15010-1051.87</strain>
    </source>
</reference>
<feature type="coiled-coil region" evidence="1">
    <location>
        <begin position="291"/>
        <end position="434"/>
    </location>
</feature>
<dbReference type="OrthoDB" id="7694231at2759"/>
<proteinExistence type="predicted"/>